<dbReference type="Proteomes" id="UP001164539">
    <property type="component" value="Chromosome 3"/>
</dbReference>
<comment type="caution">
    <text evidence="1">The sequence shown here is derived from an EMBL/GenBank/DDBJ whole genome shotgun (WGS) entry which is preliminary data.</text>
</comment>
<keyword evidence="2" id="KW-1185">Reference proteome</keyword>
<evidence type="ECO:0000313" key="2">
    <source>
        <dbReference type="Proteomes" id="UP001164539"/>
    </source>
</evidence>
<evidence type="ECO:0000313" key="1">
    <source>
        <dbReference type="EMBL" id="KAJ4722887.1"/>
    </source>
</evidence>
<sequence length="145" mass="16469">MELFMGNKHVLFLAFFFIASWVMQLSAVSATTKIRFGSNVLGNVSLNCQTKNGDPWTKVFKPFNGESWEISEATFCNVTSDEKGFIDTFAFYDPKRDSVRCPLSCLWAAVDFGVIGRNDEYFAYADLFLYWKKPKVAGNEAAKRQ</sequence>
<proteinExistence type="predicted"/>
<name>A0ACC1YGG8_MELAZ</name>
<organism evidence="1 2">
    <name type="scientific">Melia azedarach</name>
    <name type="common">Chinaberry tree</name>
    <dbReference type="NCBI Taxonomy" id="155640"/>
    <lineage>
        <taxon>Eukaryota</taxon>
        <taxon>Viridiplantae</taxon>
        <taxon>Streptophyta</taxon>
        <taxon>Embryophyta</taxon>
        <taxon>Tracheophyta</taxon>
        <taxon>Spermatophyta</taxon>
        <taxon>Magnoliopsida</taxon>
        <taxon>eudicotyledons</taxon>
        <taxon>Gunneridae</taxon>
        <taxon>Pentapetalae</taxon>
        <taxon>rosids</taxon>
        <taxon>malvids</taxon>
        <taxon>Sapindales</taxon>
        <taxon>Meliaceae</taxon>
        <taxon>Melia</taxon>
    </lineage>
</organism>
<gene>
    <name evidence="1" type="ORF">OWV82_006320</name>
</gene>
<protein>
    <submittedName>
        <fullName evidence="1">Uncharacterized protein</fullName>
    </submittedName>
</protein>
<dbReference type="EMBL" id="CM051396">
    <property type="protein sequence ID" value="KAJ4722887.1"/>
    <property type="molecule type" value="Genomic_DNA"/>
</dbReference>
<reference evidence="1 2" key="1">
    <citation type="journal article" date="2023" name="Science">
        <title>Complex scaffold remodeling in plant triterpene biosynthesis.</title>
        <authorList>
            <person name="De La Pena R."/>
            <person name="Hodgson H."/>
            <person name="Liu J.C."/>
            <person name="Stephenson M.J."/>
            <person name="Martin A.C."/>
            <person name="Owen C."/>
            <person name="Harkess A."/>
            <person name="Leebens-Mack J."/>
            <person name="Jimenez L.E."/>
            <person name="Osbourn A."/>
            <person name="Sattely E.S."/>
        </authorList>
    </citation>
    <scope>NUCLEOTIDE SEQUENCE [LARGE SCALE GENOMIC DNA]</scope>
    <source>
        <strain evidence="2">cv. JPN11</strain>
        <tissue evidence="1">Leaf</tissue>
    </source>
</reference>
<accession>A0ACC1YGG8</accession>